<proteinExistence type="predicted"/>
<dbReference type="Gene3D" id="3.90.320.10">
    <property type="match status" value="1"/>
</dbReference>
<dbReference type="KEGG" id="vg:55607685"/>
<accession>A0A2P1CDB4</accession>
<evidence type="ECO:0000313" key="2">
    <source>
        <dbReference type="Proteomes" id="UP000241488"/>
    </source>
</evidence>
<name>A0A2P1CDB4_9CAUD</name>
<dbReference type="Proteomes" id="UP000241488">
    <property type="component" value="Segment"/>
</dbReference>
<sequence>MKITNNHNVSLPLAVWLMHDEYDYVNEKKYISATTLLKPLKHIVMAHRVDKSKLSMDIMDLVSTSMGSGLHGSIEKAWYEGHQQALTKLGYPKKVVESVVINPTEEDFAKNPDIIPVYIEQRATKKIGGWTIGGKFDIVTEGLLQDVKSTSTYTWTNGGRDDEHKMQGSIYRWLHDTKITEDIIRINYIFTDWQKALAKPESNYPQHRVMHKDIPLLSYKATEEWIKRKLELIDRYWDAPESEIPECTDEELWKTDPVYKYFSDVEKAKEPGARSTKNFTDLTDARKFMADKGKGTIVVVPGEVKRCNYCPVATICKQRERYI</sequence>
<dbReference type="EMBL" id="MG922974">
    <property type="protein sequence ID" value="AVJ48965.1"/>
    <property type="molecule type" value="Genomic_DNA"/>
</dbReference>
<dbReference type="RefSeq" id="YP_009837495.1">
    <property type="nucleotide sequence ID" value="NC_048700.1"/>
</dbReference>
<dbReference type="GeneID" id="55607685"/>
<keyword evidence="2" id="KW-1185">Reference proteome</keyword>
<dbReference type="InterPro" id="IPR011604">
    <property type="entry name" value="PDDEXK-like_dom_sf"/>
</dbReference>
<evidence type="ECO:0000313" key="1">
    <source>
        <dbReference type="EMBL" id="AVJ48965.1"/>
    </source>
</evidence>
<reference evidence="2" key="1">
    <citation type="submission" date="2018-02" db="EMBL/GenBank/DDBJ databases">
        <title>Complete genome of Klebsiella pneumoniae Podoviridae bacteriophage KP8.</title>
        <authorList>
            <person name="Bokovaya O."/>
            <person name="Tikunov A."/>
            <person name="Morozova V."/>
        </authorList>
    </citation>
    <scope>NUCLEOTIDE SEQUENCE [LARGE SCALE GENOMIC DNA]</scope>
</reference>
<organism evidence="1 2">
    <name type="scientific">Klebsiella phage KP8</name>
    <dbReference type="NCBI Taxonomy" id="2099850"/>
    <lineage>
        <taxon>Viruses</taxon>
        <taxon>Duplodnaviria</taxon>
        <taxon>Heunggongvirae</taxon>
        <taxon>Uroviricota</taxon>
        <taxon>Caudoviricetes</taxon>
        <taxon>Schitoviridae</taxon>
        <taxon>Enquatrovirinae</taxon>
        <taxon>Kaypoctavirus</taxon>
        <taxon>Kaypoctavirus KP8</taxon>
    </lineage>
</organism>
<protein>
    <submittedName>
        <fullName evidence="1">PD-(D/E)XK nuclease superfamily protein</fullName>
    </submittedName>
</protein>